<comment type="caution">
    <text evidence="1">The sequence shown here is derived from an EMBL/GenBank/DDBJ whole genome shotgun (WGS) entry which is preliminary data.</text>
</comment>
<keyword evidence="2" id="KW-1185">Reference proteome</keyword>
<evidence type="ECO:0000313" key="1">
    <source>
        <dbReference type="EMBL" id="MDO7841946.1"/>
    </source>
</evidence>
<proteinExistence type="predicted"/>
<dbReference type="EMBL" id="JAUQSZ010000003">
    <property type="protein sequence ID" value="MDO7841946.1"/>
    <property type="molecule type" value="Genomic_DNA"/>
</dbReference>
<name>A0ABT8ZWK7_9SPHN</name>
<evidence type="ECO:0000313" key="2">
    <source>
        <dbReference type="Proteomes" id="UP001176468"/>
    </source>
</evidence>
<gene>
    <name evidence="1" type="ORF">Q5H94_06385</name>
</gene>
<reference evidence="1" key="1">
    <citation type="submission" date="2023-07" db="EMBL/GenBank/DDBJ databases">
        <authorList>
            <person name="Kim M.K."/>
        </authorList>
    </citation>
    <scope>NUCLEOTIDE SEQUENCE</scope>
    <source>
        <strain evidence="1">CA1-15</strain>
    </source>
</reference>
<protein>
    <submittedName>
        <fullName evidence="1">Uncharacterized protein</fullName>
    </submittedName>
</protein>
<accession>A0ABT8ZWK7</accession>
<dbReference type="Proteomes" id="UP001176468">
    <property type="component" value="Unassembled WGS sequence"/>
</dbReference>
<organism evidence="1 2">
    <name type="scientific">Sphingomonas immobilis</name>
    <dbReference type="NCBI Taxonomy" id="3063997"/>
    <lineage>
        <taxon>Bacteria</taxon>
        <taxon>Pseudomonadati</taxon>
        <taxon>Pseudomonadota</taxon>
        <taxon>Alphaproteobacteria</taxon>
        <taxon>Sphingomonadales</taxon>
        <taxon>Sphingomonadaceae</taxon>
        <taxon>Sphingomonas</taxon>
    </lineage>
</organism>
<sequence length="112" mass="12212">MDSFKVDDAAKFHLVQQVMPQLFDALASVSSDGDVCADDVIDFLSLCTATLLDNDTYLTTPRHLRLGAQTVAKHVERRTKELRAAQEGTGQSLLSLVLALRGDTLTRALTAH</sequence>